<evidence type="ECO:0000256" key="5">
    <source>
        <dbReference type="ARBA" id="ARBA00022792"/>
    </source>
</evidence>
<dbReference type="InterPro" id="IPR027417">
    <property type="entry name" value="P-loop_NTPase"/>
</dbReference>
<dbReference type="InterPro" id="IPR003439">
    <property type="entry name" value="ABC_transporter-like_ATP-bd"/>
</dbReference>
<feature type="domain" description="ABC transporter" evidence="15">
    <location>
        <begin position="506"/>
        <end position="740"/>
    </location>
</feature>
<evidence type="ECO:0000256" key="2">
    <source>
        <dbReference type="ARBA" id="ARBA00022448"/>
    </source>
</evidence>
<evidence type="ECO:0000256" key="1">
    <source>
        <dbReference type="ARBA" id="ARBA00004448"/>
    </source>
</evidence>
<protein>
    <submittedName>
        <fullName evidence="17">Uncharacterized protein</fullName>
    </submittedName>
</protein>
<organism evidence="17 18">
    <name type="scientific">Coccomyxa viridis</name>
    <dbReference type="NCBI Taxonomy" id="1274662"/>
    <lineage>
        <taxon>Eukaryota</taxon>
        <taxon>Viridiplantae</taxon>
        <taxon>Chlorophyta</taxon>
        <taxon>core chlorophytes</taxon>
        <taxon>Trebouxiophyceae</taxon>
        <taxon>Trebouxiophyceae incertae sedis</taxon>
        <taxon>Coccomyxaceae</taxon>
        <taxon>Coccomyxa</taxon>
    </lineage>
</organism>
<dbReference type="PANTHER" id="PTHR24221">
    <property type="entry name" value="ATP-BINDING CASSETTE SUB-FAMILY B"/>
    <property type="match status" value="1"/>
</dbReference>
<dbReference type="Proteomes" id="UP001314263">
    <property type="component" value="Unassembled WGS sequence"/>
</dbReference>
<evidence type="ECO:0000256" key="3">
    <source>
        <dbReference type="ARBA" id="ARBA00022692"/>
    </source>
</evidence>
<dbReference type="PROSITE" id="PS00211">
    <property type="entry name" value="ABC_TRANSPORTER_1"/>
    <property type="match status" value="1"/>
</dbReference>
<evidence type="ECO:0000256" key="12">
    <source>
        <dbReference type="ARBA" id="ARBA00045666"/>
    </source>
</evidence>
<keyword evidence="8 14" id="KW-1133">Transmembrane helix</keyword>
<evidence type="ECO:0000256" key="4">
    <source>
        <dbReference type="ARBA" id="ARBA00022741"/>
    </source>
</evidence>
<comment type="subcellular location">
    <subcellularLocation>
        <location evidence="1">Mitochondrion inner membrane</location>
        <topology evidence="1">Multi-pass membrane protein</topology>
    </subcellularLocation>
</comment>
<dbReference type="InterPro" id="IPR017871">
    <property type="entry name" value="ABC_transporter-like_CS"/>
</dbReference>
<dbReference type="Pfam" id="PF00005">
    <property type="entry name" value="ABC_tran"/>
    <property type="match status" value="1"/>
</dbReference>
<keyword evidence="10 14" id="KW-0472">Membrane</keyword>
<evidence type="ECO:0000256" key="13">
    <source>
        <dbReference type="SAM" id="MobiDB-lite"/>
    </source>
</evidence>
<evidence type="ECO:0000256" key="9">
    <source>
        <dbReference type="ARBA" id="ARBA00023128"/>
    </source>
</evidence>
<dbReference type="InterPro" id="IPR036640">
    <property type="entry name" value="ABC1_TM_sf"/>
</dbReference>
<dbReference type="InterPro" id="IPR011527">
    <property type="entry name" value="ABC1_TM_dom"/>
</dbReference>
<feature type="compositionally biased region" description="Basic and acidic residues" evidence="13">
    <location>
        <begin position="106"/>
        <end position="130"/>
    </location>
</feature>
<sequence length="753" mass="81925">MARTASLQLLSRIVQANLESAVSVGLRSGLASEPAQAFRHVALRSVCSLLNFSHSTDPRADGRFANRQGPQWQLRNCYGRQLDASGAGNWPHSGLSTSAAQPQDGDEPKRKHDKGQEHEEPDDPGSREQHAMSGSHKPHPPGGYEAAALQTSNAAILRQLGAYLLPKDNAEYKARIGAALALLVASKTLNVSVPFLFKYAIDALTADPLGNTLADMPMVQLLPATVLLGYGAARAASSLCNELRNAVFAKVAQGTVRRVARDVFEHLHHLDLRFHLARETGALNRVIDRGTRGITFILASMVFNVVPTLFEVTLVAGMLAYKCGPAFAGLTGVVIAAYTAFTIGITQWRTRFRQDMNKADSEAGKQAMDSLINFETVKLYGNEEHELKRYDRCLADYEKAAMKTQTSLSFLNFGQNLIFSSALSLAMLFTAQGIGAGTLTVGDLVMVNGLLFQVSMPLNFLGSVYRETQQSLIDMGALFGLLQQKSEIRDRPDAVELVDSKQGYGIELKDVRFGYRPELPILQGLSLNIPAGTSCALVGTSGSGKSTVLRLLFRFYEPDSGRLTVAGRDVTDYTMKSLRAKIGEVPQDMVLFNDTIYYNIAYGDLSAGSEEVHSAAKQAAIHDQILAMPDGYDTVVGERGLMLSGGEKQRVALARTILKQPRMLLFDEATSALDSSTENSILDTLQRLGQGRTTLFVAHRLSTAARCDQIAYLEDGKVAEAGSHAELLRRGGKYAELWNQQASNVKETLEEMA</sequence>
<dbReference type="FunFam" id="3.40.50.300:FF:000287">
    <property type="entry name" value="Multidrug ABC transporter ATP-binding protein"/>
    <property type="match status" value="1"/>
</dbReference>
<dbReference type="AlphaFoldDB" id="A0AAV1IEI8"/>
<dbReference type="SUPFAM" id="SSF90123">
    <property type="entry name" value="ABC transporter transmembrane region"/>
    <property type="match status" value="1"/>
</dbReference>
<proteinExistence type="inferred from homology"/>
<comment type="function">
    <text evidence="12">Performs an essential function in the generation of cytoplasmic iron-sulfur proteins by mediating the ATP-dependent export of Fe/S cluster precursors synthesized by NFS1 and other mitochondrial proteins. Hydrolyzes ATP. Binds glutathione and may function by transporting a glutathione-conjugated iron-sulfur compound.</text>
</comment>
<keyword evidence="3 14" id="KW-0812">Transmembrane</keyword>
<keyword evidence="5" id="KW-0999">Mitochondrion inner membrane</keyword>
<gene>
    <name evidence="17" type="ORF">CVIRNUC_008327</name>
</gene>
<dbReference type="PANTHER" id="PTHR24221:SF402">
    <property type="entry name" value="IRON-SULFUR CLUSTERS TRANSPORTER ABCB7, MITOCHONDRIAL"/>
    <property type="match status" value="1"/>
</dbReference>
<feature type="domain" description="ABC transmembrane type-1" evidence="16">
    <location>
        <begin position="178"/>
        <end position="470"/>
    </location>
</feature>
<evidence type="ECO:0000259" key="16">
    <source>
        <dbReference type="PROSITE" id="PS50929"/>
    </source>
</evidence>
<dbReference type="FunFam" id="1.20.1560.10:FF:000004">
    <property type="entry name" value="ATP-binding cassette sub-family B member 7"/>
    <property type="match status" value="1"/>
</dbReference>
<evidence type="ECO:0000259" key="15">
    <source>
        <dbReference type="PROSITE" id="PS50893"/>
    </source>
</evidence>
<evidence type="ECO:0000256" key="11">
    <source>
        <dbReference type="ARBA" id="ARBA00024363"/>
    </source>
</evidence>
<keyword evidence="6" id="KW-0067">ATP-binding</keyword>
<evidence type="ECO:0000313" key="18">
    <source>
        <dbReference type="Proteomes" id="UP001314263"/>
    </source>
</evidence>
<dbReference type="InterPro" id="IPR039421">
    <property type="entry name" value="Type_1_exporter"/>
</dbReference>
<dbReference type="Gene3D" id="1.20.1560.10">
    <property type="entry name" value="ABC transporter type 1, transmembrane domain"/>
    <property type="match status" value="1"/>
</dbReference>
<keyword evidence="18" id="KW-1185">Reference proteome</keyword>
<dbReference type="Gene3D" id="3.40.50.300">
    <property type="entry name" value="P-loop containing nucleotide triphosphate hydrolases"/>
    <property type="match status" value="1"/>
</dbReference>
<dbReference type="GO" id="GO:0140359">
    <property type="term" value="F:ABC-type transporter activity"/>
    <property type="evidence" value="ECO:0007669"/>
    <property type="project" value="InterPro"/>
</dbReference>
<accession>A0AAV1IEI8</accession>
<feature type="transmembrane region" description="Helical" evidence="14">
    <location>
        <begin position="294"/>
        <end position="321"/>
    </location>
</feature>
<dbReference type="GO" id="GO:0005743">
    <property type="term" value="C:mitochondrial inner membrane"/>
    <property type="evidence" value="ECO:0007669"/>
    <property type="project" value="UniProtKB-SubCell"/>
</dbReference>
<dbReference type="PROSITE" id="PS50893">
    <property type="entry name" value="ABC_TRANSPORTER_2"/>
    <property type="match status" value="1"/>
</dbReference>
<feature type="transmembrane region" description="Helical" evidence="14">
    <location>
        <begin position="327"/>
        <end position="348"/>
    </location>
</feature>
<feature type="region of interest" description="Disordered" evidence="13">
    <location>
        <begin position="83"/>
        <end position="145"/>
    </location>
</feature>
<comment type="caution">
    <text evidence="17">The sequence shown here is derived from an EMBL/GenBank/DDBJ whole genome shotgun (WGS) entry which is preliminary data.</text>
</comment>
<evidence type="ECO:0000313" key="17">
    <source>
        <dbReference type="EMBL" id="CAK0785121.1"/>
    </source>
</evidence>
<dbReference type="PROSITE" id="PS50929">
    <property type="entry name" value="ABC_TM1F"/>
    <property type="match status" value="1"/>
</dbReference>
<keyword evidence="9" id="KW-0496">Mitochondrion</keyword>
<evidence type="ECO:0000256" key="8">
    <source>
        <dbReference type="ARBA" id="ARBA00022989"/>
    </source>
</evidence>
<dbReference type="GO" id="GO:0006879">
    <property type="term" value="P:intracellular iron ion homeostasis"/>
    <property type="evidence" value="ECO:0007669"/>
    <property type="project" value="TreeGrafter"/>
</dbReference>
<name>A0AAV1IEI8_9CHLO</name>
<dbReference type="GO" id="GO:0005524">
    <property type="term" value="F:ATP binding"/>
    <property type="evidence" value="ECO:0007669"/>
    <property type="project" value="UniProtKB-KW"/>
</dbReference>
<keyword evidence="4" id="KW-0547">Nucleotide-binding</keyword>
<dbReference type="CDD" id="cd18582">
    <property type="entry name" value="ABC_6TM_ATM1_ABCB7"/>
    <property type="match status" value="1"/>
</dbReference>
<evidence type="ECO:0000256" key="7">
    <source>
        <dbReference type="ARBA" id="ARBA00022946"/>
    </source>
</evidence>
<dbReference type="GO" id="GO:0016887">
    <property type="term" value="F:ATP hydrolysis activity"/>
    <property type="evidence" value="ECO:0007669"/>
    <property type="project" value="InterPro"/>
</dbReference>
<feature type="transmembrane region" description="Helical" evidence="14">
    <location>
        <begin position="417"/>
        <end position="439"/>
    </location>
</feature>
<dbReference type="SMART" id="SM00382">
    <property type="entry name" value="AAA"/>
    <property type="match status" value="1"/>
</dbReference>
<evidence type="ECO:0000256" key="10">
    <source>
        <dbReference type="ARBA" id="ARBA00023136"/>
    </source>
</evidence>
<dbReference type="EMBL" id="CAUYUE010000011">
    <property type="protein sequence ID" value="CAK0785121.1"/>
    <property type="molecule type" value="Genomic_DNA"/>
</dbReference>
<dbReference type="InterPro" id="IPR003593">
    <property type="entry name" value="AAA+_ATPase"/>
</dbReference>
<reference evidence="17 18" key="1">
    <citation type="submission" date="2023-10" db="EMBL/GenBank/DDBJ databases">
        <authorList>
            <person name="Maclean D."/>
            <person name="Macfadyen A."/>
        </authorList>
    </citation>
    <scope>NUCLEOTIDE SEQUENCE [LARGE SCALE GENOMIC DNA]</scope>
</reference>
<keyword evidence="2" id="KW-0813">Transport</keyword>
<keyword evidence="7" id="KW-0809">Transit peptide</keyword>
<dbReference type="SUPFAM" id="SSF52540">
    <property type="entry name" value="P-loop containing nucleoside triphosphate hydrolases"/>
    <property type="match status" value="1"/>
</dbReference>
<dbReference type="Pfam" id="PF00664">
    <property type="entry name" value="ABC_membrane"/>
    <property type="match status" value="1"/>
</dbReference>
<evidence type="ECO:0000256" key="6">
    <source>
        <dbReference type="ARBA" id="ARBA00022840"/>
    </source>
</evidence>
<evidence type="ECO:0000256" key="14">
    <source>
        <dbReference type="SAM" id="Phobius"/>
    </source>
</evidence>
<comment type="similarity">
    <text evidence="11">Belongs to the ABC transporter superfamily. ABCB family. Heavy Metal importer (TC 3.A.1.210) subfamily.</text>
</comment>